<protein>
    <submittedName>
        <fullName evidence="1">Uncharacterized protein</fullName>
    </submittedName>
</protein>
<keyword evidence="2" id="KW-1185">Reference proteome</keyword>
<dbReference type="RefSeq" id="WP_379916626.1">
    <property type="nucleotide sequence ID" value="NZ_JBHUDD010000105.1"/>
</dbReference>
<comment type="caution">
    <text evidence="1">The sequence shown here is derived from an EMBL/GenBank/DDBJ whole genome shotgun (WGS) entry which is preliminary data.</text>
</comment>
<reference evidence="2" key="1">
    <citation type="journal article" date="2019" name="Int. J. Syst. Evol. Microbiol.">
        <title>The Global Catalogue of Microorganisms (GCM) 10K type strain sequencing project: providing services to taxonomists for standard genome sequencing and annotation.</title>
        <authorList>
            <consortium name="The Broad Institute Genomics Platform"/>
            <consortium name="The Broad Institute Genome Sequencing Center for Infectious Disease"/>
            <person name="Wu L."/>
            <person name="Ma J."/>
        </authorList>
    </citation>
    <scope>NUCLEOTIDE SEQUENCE [LARGE SCALE GENOMIC DNA]</scope>
    <source>
        <strain evidence="2">CGMCC 1.12477</strain>
    </source>
</reference>
<name>A0ABW4EK14_9RHOB</name>
<dbReference type="Proteomes" id="UP001597186">
    <property type="component" value="Unassembled WGS sequence"/>
</dbReference>
<gene>
    <name evidence="1" type="ORF">ACFTOW_13665</name>
</gene>
<sequence>MIGLLTGASGYYSKAQEKYDGVSRRADADVTRAFMEMVDGAPAAPRAHSMRKSSSVILEFASIKHDTIQMMAELCADLNTEIAEIIREQVRAGDWPKDIESSNSAIKLLIEERLR</sequence>
<proteinExistence type="predicted"/>
<evidence type="ECO:0000313" key="2">
    <source>
        <dbReference type="Proteomes" id="UP001597186"/>
    </source>
</evidence>
<dbReference type="EMBL" id="JBHUDD010000105">
    <property type="protein sequence ID" value="MFD1510444.1"/>
    <property type="molecule type" value="Genomic_DNA"/>
</dbReference>
<accession>A0ABW4EK14</accession>
<evidence type="ECO:0000313" key="1">
    <source>
        <dbReference type="EMBL" id="MFD1510444.1"/>
    </source>
</evidence>
<organism evidence="1 2">
    <name type="scientific">Lacimonas salitolerans</name>
    <dbReference type="NCBI Taxonomy" id="1323750"/>
    <lineage>
        <taxon>Bacteria</taxon>
        <taxon>Pseudomonadati</taxon>
        <taxon>Pseudomonadota</taxon>
        <taxon>Alphaproteobacteria</taxon>
        <taxon>Rhodobacterales</taxon>
        <taxon>Paracoccaceae</taxon>
        <taxon>Lacimonas</taxon>
    </lineage>
</organism>